<evidence type="ECO:0000313" key="2">
    <source>
        <dbReference type="Proteomes" id="UP001143910"/>
    </source>
</evidence>
<sequence length="309" mass="33294">MASSAIAKRGILITGATGKQGGATIDALISEGALKEYILLGVTRDATSAGAKGLESRGVRVVQGDFSDCKSLFENAKTALGRDGSKIHGVFSVQASDKNEEVQGKSLIDAAMANNVRHFVYSSVDRGGPLRSPTNPTNVPHFASKHNIERHLMGAKSTATDGMRWTILRPVAFMDNLTPGFGAKLVATGWQLLLGNKPIQLIATRDIGFFAARALLRPDEYAGRSISLAGDELTIKQIGSVFKTTTGTPLPTTMPLAARMIFWLSKDVGSMMKWFASDGYGADINALRAEYPKLQTFSDWMKQSPWVKK</sequence>
<gene>
    <name evidence="1" type="ORF">NQ176_g3293</name>
</gene>
<accession>A0ACC1NJX8</accession>
<keyword evidence="2" id="KW-1185">Reference proteome</keyword>
<organism evidence="1 2">
    <name type="scientific">Zarea fungicola</name>
    <dbReference type="NCBI Taxonomy" id="93591"/>
    <lineage>
        <taxon>Eukaryota</taxon>
        <taxon>Fungi</taxon>
        <taxon>Dikarya</taxon>
        <taxon>Ascomycota</taxon>
        <taxon>Pezizomycotina</taxon>
        <taxon>Sordariomycetes</taxon>
        <taxon>Hypocreomycetidae</taxon>
        <taxon>Hypocreales</taxon>
        <taxon>Cordycipitaceae</taxon>
        <taxon>Zarea</taxon>
    </lineage>
</organism>
<protein>
    <submittedName>
        <fullName evidence="1">Uncharacterized protein</fullName>
    </submittedName>
</protein>
<reference evidence="1" key="1">
    <citation type="submission" date="2022-08" db="EMBL/GenBank/DDBJ databases">
        <title>Genome Sequence of Lecanicillium fungicola.</title>
        <authorList>
            <person name="Buettner E."/>
        </authorList>
    </citation>
    <scope>NUCLEOTIDE SEQUENCE</scope>
    <source>
        <strain evidence="1">Babe33</strain>
    </source>
</reference>
<evidence type="ECO:0000313" key="1">
    <source>
        <dbReference type="EMBL" id="KAJ2979379.1"/>
    </source>
</evidence>
<comment type="caution">
    <text evidence="1">The sequence shown here is derived from an EMBL/GenBank/DDBJ whole genome shotgun (WGS) entry which is preliminary data.</text>
</comment>
<dbReference type="Proteomes" id="UP001143910">
    <property type="component" value="Unassembled WGS sequence"/>
</dbReference>
<proteinExistence type="predicted"/>
<dbReference type="EMBL" id="JANJQO010000289">
    <property type="protein sequence ID" value="KAJ2979379.1"/>
    <property type="molecule type" value="Genomic_DNA"/>
</dbReference>
<name>A0ACC1NJX8_9HYPO</name>